<proteinExistence type="inferred from homology"/>
<dbReference type="InterPro" id="IPR026590">
    <property type="entry name" value="Ssirtuin_cat_dom"/>
</dbReference>
<evidence type="ECO:0000256" key="3">
    <source>
        <dbReference type="ARBA" id="ARBA00023027"/>
    </source>
</evidence>
<evidence type="ECO:0000256" key="4">
    <source>
        <dbReference type="PROSITE-ProRule" id="PRU00236"/>
    </source>
</evidence>
<dbReference type="PANTHER" id="PTHR11085:SF10">
    <property type="entry name" value="NAD-DEPENDENT PROTEIN DEACYLASE SIRTUIN-5, MITOCHONDRIAL-RELATED"/>
    <property type="match status" value="1"/>
</dbReference>
<dbReference type="EMBL" id="JBCLYO010000006">
    <property type="protein sequence ID" value="KAL0087918.1"/>
    <property type="molecule type" value="Genomic_DNA"/>
</dbReference>
<comment type="caution">
    <text evidence="6">The sequence shown here is derived from an EMBL/GenBank/DDBJ whole genome shotgun (WGS) entry which is preliminary data.</text>
</comment>
<dbReference type="Proteomes" id="UP001448207">
    <property type="component" value="Unassembled WGS sequence"/>
</dbReference>
<keyword evidence="7" id="KW-1185">Reference proteome</keyword>
<comment type="similarity">
    <text evidence="1">Belongs to the sirtuin family. Class I subfamily.</text>
</comment>
<dbReference type="PANTHER" id="PTHR11085">
    <property type="entry name" value="NAD-DEPENDENT PROTEIN DEACYLASE SIRTUIN-5, MITOCHONDRIAL-RELATED"/>
    <property type="match status" value="1"/>
</dbReference>
<name>A0ABR3B2E0_PHYBL</name>
<keyword evidence="4" id="KW-0862">Zinc</keyword>
<feature type="domain" description="Deacetylase sirtuin-type" evidence="5">
    <location>
        <begin position="48"/>
        <end position="342"/>
    </location>
</feature>
<dbReference type="Gene3D" id="3.40.50.1220">
    <property type="entry name" value="TPP-binding domain"/>
    <property type="match status" value="1"/>
</dbReference>
<dbReference type="Gene3D" id="3.30.1600.10">
    <property type="entry name" value="SIR2/SIRT2 'Small Domain"/>
    <property type="match status" value="1"/>
</dbReference>
<reference evidence="6 7" key="1">
    <citation type="submission" date="2024-04" db="EMBL/GenBank/DDBJ databases">
        <title>Symmetric and asymmetric DNA N6-adenine methylation regulates different biological responses in Mucorales.</title>
        <authorList>
            <consortium name="Lawrence Berkeley National Laboratory"/>
            <person name="Lax C."/>
            <person name="Mondo S.J."/>
            <person name="Osorio-Concepcion M."/>
            <person name="Muszewska A."/>
            <person name="Corrochano-Luque M."/>
            <person name="Gutierrez G."/>
            <person name="Riley R."/>
            <person name="Lipzen A."/>
            <person name="Guo J."/>
            <person name="Hundley H."/>
            <person name="Amirebrahimi M."/>
            <person name="Ng V."/>
            <person name="Lorenzo-Gutierrez D."/>
            <person name="Binder U."/>
            <person name="Yang J."/>
            <person name="Song Y."/>
            <person name="Canovas D."/>
            <person name="Navarro E."/>
            <person name="Freitag M."/>
            <person name="Gabaldon T."/>
            <person name="Grigoriev I.V."/>
            <person name="Corrochano L.M."/>
            <person name="Nicolas F.E."/>
            <person name="Garre V."/>
        </authorList>
    </citation>
    <scope>NUCLEOTIDE SEQUENCE [LARGE SCALE GENOMIC DNA]</scope>
    <source>
        <strain evidence="6 7">L51</strain>
    </source>
</reference>
<evidence type="ECO:0000313" key="6">
    <source>
        <dbReference type="EMBL" id="KAL0087918.1"/>
    </source>
</evidence>
<keyword evidence="3" id="KW-0520">NAD</keyword>
<gene>
    <name evidence="6" type="ORF">J3Q64DRAFT_1638197</name>
</gene>
<accession>A0ABR3B2E0</accession>
<dbReference type="InterPro" id="IPR003000">
    <property type="entry name" value="Sirtuin"/>
</dbReference>
<evidence type="ECO:0000313" key="7">
    <source>
        <dbReference type="Proteomes" id="UP001448207"/>
    </source>
</evidence>
<dbReference type="InterPro" id="IPR029035">
    <property type="entry name" value="DHS-like_NAD/FAD-binding_dom"/>
</dbReference>
<evidence type="ECO:0000256" key="2">
    <source>
        <dbReference type="ARBA" id="ARBA00022679"/>
    </source>
</evidence>
<feature type="active site" description="Proton acceptor" evidence="4">
    <location>
        <position position="175"/>
    </location>
</feature>
<feature type="binding site" evidence="4">
    <location>
        <position position="244"/>
    </location>
    <ligand>
        <name>Zn(2+)</name>
        <dbReference type="ChEBI" id="CHEBI:29105"/>
    </ligand>
</feature>
<feature type="binding site" evidence="4">
    <location>
        <position position="183"/>
    </location>
    <ligand>
        <name>Zn(2+)</name>
        <dbReference type="ChEBI" id="CHEBI:29105"/>
    </ligand>
</feature>
<evidence type="ECO:0000256" key="1">
    <source>
        <dbReference type="ARBA" id="ARBA00006924"/>
    </source>
</evidence>
<keyword evidence="4" id="KW-0479">Metal-binding</keyword>
<feature type="binding site" evidence="4">
    <location>
        <position position="247"/>
    </location>
    <ligand>
        <name>Zn(2+)</name>
        <dbReference type="ChEBI" id="CHEBI:29105"/>
    </ligand>
</feature>
<organism evidence="6 7">
    <name type="scientific">Phycomyces blakesleeanus</name>
    <dbReference type="NCBI Taxonomy" id="4837"/>
    <lineage>
        <taxon>Eukaryota</taxon>
        <taxon>Fungi</taxon>
        <taxon>Fungi incertae sedis</taxon>
        <taxon>Mucoromycota</taxon>
        <taxon>Mucoromycotina</taxon>
        <taxon>Mucoromycetes</taxon>
        <taxon>Mucorales</taxon>
        <taxon>Phycomycetaceae</taxon>
        <taxon>Phycomyces</taxon>
    </lineage>
</organism>
<protein>
    <submittedName>
        <fullName evidence="6">NAD-dependent deacetylase</fullName>
    </submittedName>
</protein>
<sequence length="342" mass="38567">MFCTKPRLLQNTTKQFLSRRFSAAVSRAARSSIRIPGLSTVHSAVESITDVEKATDVITELIQDTQGKVVVITGAGVSTDSGIPDYRGEQGVYKRNPNHKPILYPDFIASQDFRQRYWMRGYLGWSQITKAKPNPTHYHLTWLLEHNYLNGLITQNVDHLHHDAGVPDESLIELHGTLHRVECLDCNTKMLRDSYQHRIHARNPAWANYQRALRKSNEAPKINPDGDVDLPSTMSYQDFDIPPCLECSSRRMKPQVVFFGENIRKDVSEAAENMVKQAGGLLVIGSSLATYSSFRLARLASEHKLPVVILNKGPTRADPLGTHKIELGCTDVLTRVRERLDQ</sequence>
<dbReference type="Pfam" id="PF02146">
    <property type="entry name" value="SIR2"/>
    <property type="match status" value="1"/>
</dbReference>
<keyword evidence="2" id="KW-0808">Transferase</keyword>
<dbReference type="SUPFAM" id="SSF52467">
    <property type="entry name" value="DHS-like NAD/FAD-binding domain"/>
    <property type="match status" value="1"/>
</dbReference>
<evidence type="ECO:0000259" key="5">
    <source>
        <dbReference type="PROSITE" id="PS50305"/>
    </source>
</evidence>
<dbReference type="InterPro" id="IPR026591">
    <property type="entry name" value="Sirtuin_cat_small_dom_sf"/>
</dbReference>
<dbReference type="InterPro" id="IPR050134">
    <property type="entry name" value="NAD-dep_sirtuin_deacylases"/>
</dbReference>
<feature type="binding site" evidence="4">
    <location>
        <position position="186"/>
    </location>
    <ligand>
        <name>Zn(2+)</name>
        <dbReference type="ChEBI" id="CHEBI:29105"/>
    </ligand>
</feature>
<dbReference type="PROSITE" id="PS50305">
    <property type="entry name" value="SIRTUIN"/>
    <property type="match status" value="1"/>
</dbReference>